<dbReference type="PANTHER" id="PTHR43479:SF11">
    <property type="entry name" value="ACREF_ENVCD OPERON REPRESSOR-RELATED"/>
    <property type="match status" value="1"/>
</dbReference>
<proteinExistence type="predicted"/>
<protein>
    <submittedName>
        <fullName evidence="4">TetR/AcrR family transcriptional regulator</fullName>
    </submittedName>
</protein>
<keyword evidence="1 2" id="KW-0238">DNA-binding</keyword>
<evidence type="ECO:0000256" key="2">
    <source>
        <dbReference type="PROSITE-ProRule" id="PRU00335"/>
    </source>
</evidence>
<accession>A0ABX2JKR1</accession>
<dbReference type="Proteomes" id="UP000708347">
    <property type="component" value="Unassembled WGS sequence"/>
</dbReference>
<dbReference type="PANTHER" id="PTHR43479">
    <property type="entry name" value="ACREF/ENVCD OPERON REPRESSOR-RELATED"/>
    <property type="match status" value="1"/>
</dbReference>
<organism evidence="4 5">
    <name type="scientific">Mycolicibacterium sphagni</name>
    <dbReference type="NCBI Taxonomy" id="1786"/>
    <lineage>
        <taxon>Bacteria</taxon>
        <taxon>Bacillati</taxon>
        <taxon>Actinomycetota</taxon>
        <taxon>Actinomycetes</taxon>
        <taxon>Mycobacteriales</taxon>
        <taxon>Mycobacteriaceae</taxon>
        <taxon>Mycolicibacterium</taxon>
    </lineage>
</organism>
<dbReference type="Gene3D" id="1.10.357.10">
    <property type="entry name" value="Tetracycline Repressor, domain 2"/>
    <property type="match status" value="1"/>
</dbReference>
<comment type="caution">
    <text evidence="4">The sequence shown here is derived from an EMBL/GenBank/DDBJ whole genome shotgun (WGS) entry which is preliminary data.</text>
</comment>
<evidence type="ECO:0000259" key="3">
    <source>
        <dbReference type="PROSITE" id="PS50977"/>
    </source>
</evidence>
<dbReference type="Pfam" id="PF00440">
    <property type="entry name" value="TetR_N"/>
    <property type="match status" value="1"/>
</dbReference>
<dbReference type="PROSITE" id="PS50977">
    <property type="entry name" value="HTH_TETR_2"/>
    <property type="match status" value="1"/>
</dbReference>
<dbReference type="SUPFAM" id="SSF46689">
    <property type="entry name" value="Homeodomain-like"/>
    <property type="match status" value="1"/>
</dbReference>
<evidence type="ECO:0000313" key="5">
    <source>
        <dbReference type="Proteomes" id="UP000708347"/>
    </source>
</evidence>
<dbReference type="InterPro" id="IPR050624">
    <property type="entry name" value="HTH-type_Tx_Regulator"/>
</dbReference>
<dbReference type="InterPro" id="IPR009057">
    <property type="entry name" value="Homeodomain-like_sf"/>
</dbReference>
<evidence type="ECO:0000313" key="4">
    <source>
        <dbReference type="EMBL" id="NTY58268.1"/>
    </source>
</evidence>
<name>A0ABX2JKR1_9MYCO</name>
<reference evidence="4 5" key="1">
    <citation type="submission" date="2019-05" db="EMBL/GenBank/DDBJ databases">
        <title>Mycolicibacterium sphagni ENV482 genome assembly.</title>
        <authorList>
            <person name="Chen W."/>
            <person name="Faulkner N.W."/>
            <person name="Hyman M.R."/>
        </authorList>
    </citation>
    <scope>NUCLEOTIDE SEQUENCE [LARGE SCALE GENOMIC DNA]</scope>
    <source>
        <strain evidence="4 5">ENV482</strain>
    </source>
</reference>
<keyword evidence="5" id="KW-1185">Reference proteome</keyword>
<feature type="domain" description="HTH tetR-type" evidence="3">
    <location>
        <begin position="44"/>
        <end position="104"/>
    </location>
</feature>
<evidence type="ECO:0000256" key="1">
    <source>
        <dbReference type="ARBA" id="ARBA00023125"/>
    </source>
</evidence>
<feature type="DNA-binding region" description="H-T-H motif" evidence="2">
    <location>
        <begin position="67"/>
        <end position="86"/>
    </location>
</feature>
<dbReference type="InterPro" id="IPR001647">
    <property type="entry name" value="HTH_TetR"/>
</dbReference>
<sequence length="234" mass="25218">MRTRARRTAISGVHQRISGWTRVNCVSASPDDRWRGTSSDERAGERCERLLAACHDIVGTEGVSALAVRAVCRAANVSPRHFYESFADVDELLLATYERAVQELLDAIGAAAGAPGGDFADRLRTVFAVAAGYLESHPESGRIIFREALTNDVLRTRAVITLPAFLGAVRQMALEPGRPRAATPYRHLEATLLSGGLAAAFVEWLSGSGKFTRDQLVSYCTTATLTLLSTALPS</sequence>
<gene>
    <name evidence="4" type="ORF">FEG63_01715</name>
</gene>
<dbReference type="EMBL" id="VBSB01000002">
    <property type="protein sequence ID" value="NTY58268.1"/>
    <property type="molecule type" value="Genomic_DNA"/>
</dbReference>